<dbReference type="CDD" id="cd17502">
    <property type="entry name" value="MFS_Azr1_MDR_like"/>
    <property type="match status" value="1"/>
</dbReference>
<feature type="transmembrane region" description="Helical" evidence="6">
    <location>
        <begin position="415"/>
        <end position="435"/>
    </location>
</feature>
<dbReference type="Pfam" id="PF07690">
    <property type="entry name" value="MFS_1"/>
    <property type="match status" value="1"/>
</dbReference>
<feature type="compositionally biased region" description="Basic and acidic residues" evidence="5">
    <location>
        <begin position="546"/>
        <end position="555"/>
    </location>
</feature>
<dbReference type="PROSITE" id="PS00217">
    <property type="entry name" value="SUGAR_TRANSPORT_2"/>
    <property type="match status" value="1"/>
</dbReference>
<dbReference type="Gene3D" id="1.20.1720.10">
    <property type="entry name" value="Multidrug resistance protein D"/>
    <property type="match status" value="1"/>
</dbReference>
<feature type="transmembrane region" description="Helical" evidence="6">
    <location>
        <begin position="184"/>
        <end position="208"/>
    </location>
</feature>
<evidence type="ECO:0000313" key="8">
    <source>
        <dbReference type="EMBL" id="GAA3675245.1"/>
    </source>
</evidence>
<accession>A0ABP7C294</accession>
<evidence type="ECO:0000259" key="7">
    <source>
        <dbReference type="PROSITE" id="PS50850"/>
    </source>
</evidence>
<comment type="subcellular location">
    <subcellularLocation>
        <location evidence="1">Cell membrane</location>
        <topology evidence="1">Multi-pass membrane protein</topology>
    </subcellularLocation>
</comment>
<feature type="transmembrane region" description="Helical" evidence="6">
    <location>
        <begin position="65"/>
        <end position="84"/>
    </location>
</feature>
<dbReference type="PROSITE" id="PS50850">
    <property type="entry name" value="MFS"/>
    <property type="match status" value="1"/>
</dbReference>
<reference evidence="9" key="1">
    <citation type="journal article" date="2019" name="Int. J. Syst. Evol. Microbiol.">
        <title>The Global Catalogue of Microorganisms (GCM) 10K type strain sequencing project: providing services to taxonomists for standard genome sequencing and annotation.</title>
        <authorList>
            <consortium name="The Broad Institute Genomics Platform"/>
            <consortium name="The Broad Institute Genome Sequencing Center for Infectious Disease"/>
            <person name="Wu L."/>
            <person name="Ma J."/>
        </authorList>
    </citation>
    <scope>NUCLEOTIDE SEQUENCE [LARGE SCALE GENOMIC DNA]</scope>
    <source>
        <strain evidence="9">JCM 30742</strain>
    </source>
</reference>
<proteinExistence type="predicted"/>
<name>A0ABP7C294_9MICC</name>
<feature type="compositionally biased region" description="Basic residues" evidence="5">
    <location>
        <begin position="529"/>
        <end position="545"/>
    </location>
</feature>
<feature type="transmembrane region" description="Helical" evidence="6">
    <location>
        <begin position="479"/>
        <end position="497"/>
    </location>
</feature>
<feature type="transmembrane region" description="Helical" evidence="6">
    <location>
        <begin position="96"/>
        <end position="115"/>
    </location>
</feature>
<feature type="transmembrane region" description="Helical" evidence="6">
    <location>
        <begin position="315"/>
        <end position="337"/>
    </location>
</feature>
<keyword evidence="2 6" id="KW-0812">Transmembrane</keyword>
<feature type="domain" description="Major facilitator superfamily (MFS) profile" evidence="7">
    <location>
        <begin position="31"/>
        <end position="501"/>
    </location>
</feature>
<dbReference type="RefSeq" id="WP_345149227.1">
    <property type="nucleotide sequence ID" value="NZ_BAABEO010000008.1"/>
</dbReference>
<protein>
    <submittedName>
        <fullName evidence="8">MFS transporter</fullName>
    </submittedName>
</protein>
<dbReference type="InterPro" id="IPR020846">
    <property type="entry name" value="MFS_dom"/>
</dbReference>
<comment type="caution">
    <text evidence="8">The sequence shown here is derived from an EMBL/GenBank/DDBJ whole genome shotgun (WGS) entry which is preliminary data.</text>
</comment>
<dbReference type="Proteomes" id="UP001500752">
    <property type="component" value="Unassembled WGS sequence"/>
</dbReference>
<feature type="transmembrane region" description="Helical" evidence="6">
    <location>
        <begin position="154"/>
        <end position="172"/>
    </location>
</feature>
<keyword evidence="3 6" id="KW-1133">Transmembrane helix</keyword>
<evidence type="ECO:0000256" key="3">
    <source>
        <dbReference type="ARBA" id="ARBA00022989"/>
    </source>
</evidence>
<dbReference type="InterPro" id="IPR011701">
    <property type="entry name" value="MFS"/>
</dbReference>
<dbReference type="PANTHER" id="PTHR23501">
    <property type="entry name" value="MAJOR FACILITATOR SUPERFAMILY"/>
    <property type="match status" value="1"/>
</dbReference>
<evidence type="ECO:0000256" key="1">
    <source>
        <dbReference type="ARBA" id="ARBA00004651"/>
    </source>
</evidence>
<gene>
    <name evidence="8" type="ORF">GCM10023081_12090</name>
</gene>
<keyword evidence="9" id="KW-1185">Reference proteome</keyword>
<feature type="transmembrane region" description="Helical" evidence="6">
    <location>
        <begin position="30"/>
        <end position="53"/>
    </location>
</feature>
<feature type="transmembrane region" description="Helical" evidence="6">
    <location>
        <begin position="244"/>
        <end position="260"/>
    </location>
</feature>
<dbReference type="PANTHER" id="PTHR23501:SF197">
    <property type="entry name" value="COMD"/>
    <property type="match status" value="1"/>
</dbReference>
<evidence type="ECO:0000313" key="9">
    <source>
        <dbReference type="Proteomes" id="UP001500752"/>
    </source>
</evidence>
<organism evidence="8 9">
    <name type="scientific">Arthrobacter ginkgonis</name>
    <dbReference type="NCBI Taxonomy" id="1630594"/>
    <lineage>
        <taxon>Bacteria</taxon>
        <taxon>Bacillati</taxon>
        <taxon>Actinomycetota</taxon>
        <taxon>Actinomycetes</taxon>
        <taxon>Micrococcales</taxon>
        <taxon>Micrococcaceae</taxon>
        <taxon>Arthrobacter</taxon>
    </lineage>
</organism>
<feature type="region of interest" description="Disordered" evidence="5">
    <location>
        <begin position="508"/>
        <end position="555"/>
    </location>
</feature>
<feature type="transmembrane region" description="Helical" evidence="6">
    <location>
        <begin position="280"/>
        <end position="303"/>
    </location>
</feature>
<evidence type="ECO:0000256" key="6">
    <source>
        <dbReference type="SAM" id="Phobius"/>
    </source>
</evidence>
<dbReference type="PRINTS" id="PR01036">
    <property type="entry name" value="TCRTETB"/>
</dbReference>
<dbReference type="SUPFAM" id="SSF103473">
    <property type="entry name" value="MFS general substrate transporter"/>
    <property type="match status" value="1"/>
</dbReference>
<dbReference type="InterPro" id="IPR005829">
    <property type="entry name" value="Sugar_transporter_CS"/>
</dbReference>
<feature type="transmembrane region" description="Helical" evidence="6">
    <location>
        <begin position="344"/>
        <end position="363"/>
    </location>
</feature>
<dbReference type="EMBL" id="BAABEO010000008">
    <property type="protein sequence ID" value="GAA3675245.1"/>
    <property type="molecule type" value="Genomic_DNA"/>
</dbReference>
<sequence>MFRKPAHVVADRVAGHVTVRHRARPSAIRAALPGILLVMFLAALDQTIMASALPSVAGDLNGLDRMPAIITSYLVAATAAMPLAGKLGDAFGRKRILQSALVVFILGAVLCGLAQSVPALIAFRAVQGIGGGGLMISAQAIIGELVSPRERGRYLGIIGSAFIAAAVVGPLAGGVAVDLFTWRWIFYLHIPLGIAALAVVSMTLHLAAPARHEPVDYAGAALLCLAIVLVILLCGGAAGRETPFLALAAAASVAGWLLTARRATDPIIPLGLFRDRSFAIPTAISFLIGFAMFATVSFLPAFLQVGLGLSATASGGVLLVLVVGLLSTMTVSGLLITWTGRYKAYPVAGTALAVPAAWLFSTLDSRSSIWVVLAATLGLGFGIGLVMQVMVLLVQNSVGRRDLGTATSTLTLLRQVGAAIGVAVLGSLITARFVAAVPTEVAASLGEGLNSLTPQLLAGLPAEDRAAVQEAFGGALPPVFVYAAIVLAAAFVLALFLPQRELRTVAFADDDGGGAPVRQRSGRDSAGSKQHRERRHRAQPAHRRTRDAAPDGRTA</sequence>
<dbReference type="Gene3D" id="1.20.1250.20">
    <property type="entry name" value="MFS general substrate transporter like domains"/>
    <property type="match status" value="1"/>
</dbReference>
<feature type="transmembrane region" description="Helical" evidence="6">
    <location>
        <begin position="220"/>
        <end position="238"/>
    </location>
</feature>
<evidence type="ECO:0000256" key="4">
    <source>
        <dbReference type="ARBA" id="ARBA00023136"/>
    </source>
</evidence>
<evidence type="ECO:0000256" key="5">
    <source>
        <dbReference type="SAM" id="MobiDB-lite"/>
    </source>
</evidence>
<feature type="transmembrane region" description="Helical" evidence="6">
    <location>
        <begin position="121"/>
        <end position="142"/>
    </location>
</feature>
<dbReference type="InterPro" id="IPR036259">
    <property type="entry name" value="MFS_trans_sf"/>
</dbReference>
<keyword evidence="4 6" id="KW-0472">Membrane</keyword>
<evidence type="ECO:0000256" key="2">
    <source>
        <dbReference type="ARBA" id="ARBA00022692"/>
    </source>
</evidence>
<feature type="transmembrane region" description="Helical" evidence="6">
    <location>
        <begin position="369"/>
        <end position="394"/>
    </location>
</feature>